<gene>
    <name evidence="2" type="ORF">AB1Y20_022623</name>
</gene>
<dbReference type="Proteomes" id="UP001515480">
    <property type="component" value="Unassembled WGS sequence"/>
</dbReference>
<name>A0AB34JJD5_PRYPA</name>
<dbReference type="InterPro" id="IPR002654">
    <property type="entry name" value="Glyco_trans_25"/>
</dbReference>
<evidence type="ECO:0000313" key="3">
    <source>
        <dbReference type="Proteomes" id="UP001515480"/>
    </source>
</evidence>
<evidence type="ECO:0000313" key="2">
    <source>
        <dbReference type="EMBL" id="KAL1521068.1"/>
    </source>
</evidence>
<keyword evidence="3" id="KW-1185">Reference proteome</keyword>
<protein>
    <recommendedName>
        <fullName evidence="1">Glycosyl transferase family 25 domain-containing protein</fullName>
    </recommendedName>
</protein>
<dbReference type="AlphaFoldDB" id="A0AB34JJD5"/>
<sequence>MDPPRLDLLMTCMNDFRSATQVDSSPLTITSRIHSQPQKFVPVESKALNEVAAGSAPAKASKSKAAAGKRCKATIKGRQASMAAQAAAKLLSPPRRFSKSRRPLAIQNAALFSKRKCITAELLITAAKKRDHMTWFEVEGCGADIVYINLSHRTDRRRSIEEQLAKHQLTAWRSEASRFDDHDSRVVTRTWDSTLSCKFDKAIMPARLSMSNGEIGCATSHAVLWHTCAMRDDDAPALLVLEDDAMLYANFCARARKCIRAIEAVFPPKERQSLLFLGAEVMQWRNDSTADKVNAKLNCALREADFLYQTSSYVIWPAAARKLLSHLPINAPVDVFISRMTLERHIRSFVVTPKLACQKPEFDACSGNGDIEHTNVYK</sequence>
<accession>A0AB34JJD5</accession>
<dbReference type="EMBL" id="JBGBPQ010000008">
    <property type="protein sequence ID" value="KAL1521068.1"/>
    <property type="molecule type" value="Genomic_DNA"/>
</dbReference>
<comment type="caution">
    <text evidence="2">The sequence shown here is derived from an EMBL/GenBank/DDBJ whole genome shotgun (WGS) entry which is preliminary data.</text>
</comment>
<organism evidence="2 3">
    <name type="scientific">Prymnesium parvum</name>
    <name type="common">Toxic golden alga</name>
    <dbReference type="NCBI Taxonomy" id="97485"/>
    <lineage>
        <taxon>Eukaryota</taxon>
        <taxon>Haptista</taxon>
        <taxon>Haptophyta</taxon>
        <taxon>Prymnesiophyceae</taxon>
        <taxon>Prymnesiales</taxon>
        <taxon>Prymnesiaceae</taxon>
        <taxon>Prymnesium</taxon>
    </lineage>
</organism>
<reference evidence="2 3" key="1">
    <citation type="journal article" date="2024" name="Science">
        <title>Giant polyketide synthase enzymes in the biosynthesis of giant marine polyether toxins.</title>
        <authorList>
            <person name="Fallon T.R."/>
            <person name="Shende V.V."/>
            <person name="Wierzbicki I.H."/>
            <person name="Pendleton A.L."/>
            <person name="Watervoot N.F."/>
            <person name="Auber R.P."/>
            <person name="Gonzalez D.J."/>
            <person name="Wisecaver J.H."/>
            <person name="Moore B.S."/>
        </authorList>
    </citation>
    <scope>NUCLEOTIDE SEQUENCE [LARGE SCALE GENOMIC DNA]</scope>
    <source>
        <strain evidence="2 3">12B1</strain>
    </source>
</reference>
<proteinExistence type="predicted"/>
<dbReference type="Pfam" id="PF01755">
    <property type="entry name" value="Glyco_transf_25"/>
    <property type="match status" value="1"/>
</dbReference>
<evidence type="ECO:0000259" key="1">
    <source>
        <dbReference type="Pfam" id="PF01755"/>
    </source>
</evidence>
<dbReference type="CDD" id="cd06532">
    <property type="entry name" value="Glyco_transf_25"/>
    <property type="match status" value="1"/>
</dbReference>
<feature type="domain" description="Glycosyl transferase family 25" evidence="1">
    <location>
        <begin position="147"/>
        <end position="337"/>
    </location>
</feature>